<sequence>MISTEKVVAAGLFAALGTVLGGISFPLGPTRVMPLQHTLNSIMGILLGPWLAAAAAMITGFLRLSLGFGTIFALPGGLFGGIVVGYVYRLTDKKIAALTEPLGTSLIGGTVSGMLVAPAMGSAQTSIYFMGIFAASAIPGAIIGYVLIKALNLIDIPLLEEFSQ</sequence>
<dbReference type="Pfam" id="PF09512">
    <property type="entry name" value="ThiW"/>
    <property type="match status" value="1"/>
</dbReference>
<feature type="transmembrane region" description="Helical" evidence="1">
    <location>
        <begin position="6"/>
        <end position="27"/>
    </location>
</feature>
<dbReference type="Proteomes" id="UP000199476">
    <property type="component" value="Unassembled WGS sequence"/>
</dbReference>
<proteinExistence type="predicted"/>
<dbReference type="RefSeq" id="WP_089760830.1">
    <property type="nucleotide sequence ID" value="NZ_FNGO01000016.1"/>
</dbReference>
<dbReference type="AlphaFoldDB" id="A0A1G9QAW5"/>
<organism evidence="2 3">
    <name type="scientific">Halarsenatibacter silvermanii</name>
    <dbReference type="NCBI Taxonomy" id="321763"/>
    <lineage>
        <taxon>Bacteria</taxon>
        <taxon>Bacillati</taxon>
        <taxon>Bacillota</taxon>
        <taxon>Clostridia</taxon>
        <taxon>Halanaerobiales</taxon>
        <taxon>Halarsenatibacteraceae</taxon>
        <taxon>Halarsenatibacter</taxon>
    </lineage>
</organism>
<dbReference type="Gene3D" id="1.10.1760.20">
    <property type="match status" value="1"/>
</dbReference>
<evidence type="ECO:0000256" key="1">
    <source>
        <dbReference type="SAM" id="Phobius"/>
    </source>
</evidence>
<feature type="transmembrane region" description="Helical" evidence="1">
    <location>
        <begin position="127"/>
        <end position="148"/>
    </location>
</feature>
<feature type="transmembrane region" description="Helical" evidence="1">
    <location>
        <begin position="39"/>
        <end position="62"/>
    </location>
</feature>
<reference evidence="2 3" key="1">
    <citation type="submission" date="2016-10" db="EMBL/GenBank/DDBJ databases">
        <authorList>
            <person name="de Groot N.N."/>
        </authorList>
    </citation>
    <scope>NUCLEOTIDE SEQUENCE [LARGE SCALE GENOMIC DNA]</scope>
    <source>
        <strain evidence="2 3">SLAS-1</strain>
    </source>
</reference>
<feature type="transmembrane region" description="Helical" evidence="1">
    <location>
        <begin position="102"/>
        <end position="121"/>
    </location>
</feature>
<protein>
    <submittedName>
        <fullName evidence="2">Energy coupling factor transporter S component ThiW</fullName>
    </submittedName>
</protein>
<dbReference type="OrthoDB" id="5516776at2"/>
<keyword evidence="1" id="KW-0812">Transmembrane</keyword>
<accession>A0A1G9QAW5</accession>
<keyword evidence="1" id="KW-1133">Transmembrane helix</keyword>
<keyword evidence="3" id="KW-1185">Reference proteome</keyword>
<dbReference type="NCBIfam" id="TIGR02359">
    <property type="entry name" value="thiW"/>
    <property type="match status" value="1"/>
</dbReference>
<evidence type="ECO:0000313" key="3">
    <source>
        <dbReference type="Proteomes" id="UP000199476"/>
    </source>
</evidence>
<gene>
    <name evidence="2" type="ORF">SAMN04488692_1168</name>
</gene>
<dbReference type="InterPro" id="IPR012652">
    <property type="entry name" value="ThiW"/>
</dbReference>
<keyword evidence="1" id="KW-0472">Membrane</keyword>
<name>A0A1G9QAW5_9FIRM</name>
<dbReference type="PIRSF" id="PIRSF024534">
    <property type="entry name" value="ThiW"/>
    <property type="match status" value="1"/>
</dbReference>
<feature type="transmembrane region" description="Helical" evidence="1">
    <location>
        <begin position="68"/>
        <end position="90"/>
    </location>
</feature>
<dbReference type="STRING" id="321763.SAMN04488692_1168"/>
<dbReference type="EMBL" id="FNGO01000016">
    <property type="protein sequence ID" value="SDM08218.1"/>
    <property type="molecule type" value="Genomic_DNA"/>
</dbReference>
<evidence type="ECO:0000313" key="2">
    <source>
        <dbReference type="EMBL" id="SDM08218.1"/>
    </source>
</evidence>